<organism evidence="6 7">
    <name type="scientific">Pseudomonas idahonensis</name>
    <dbReference type="NCBI Taxonomy" id="2942628"/>
    <lineage>
        <taxon>Bacteria</taxon>
        <taxon>Pseudomonadati</taxon>
        <taxon>Pseudomonadota</taxon>
        <taxon>Gammaproteobacteria</taxon>
        <taxon>Pseudomonadales</taxon>
        <taxon>Pseudomonadaceae</taxon>
        <taxon>Pseudomonas</taxon>
    </lineage>
</organism>
<evidence type="ECO:0000256" key="2">
    <source>
        <dbReference type="ARBA" id="ARBA00023015"/>
    </source>
</evidence>
<dbReference type="PRINTS" id="PR00039">
    <property type="entry name" value="HTHLYSR"/>
</dbReference>
<dbReference type="Gene3D" id="3.40.190.10">
    <property type="entry name" value="Periplasmic binding protein-like II"/>
    <property type="match status" value="2"/>
</dbReference>
<evidence type="ECO:0000256" key="1">
    <source>
        <dbReference type="ARBA" id="ARBA00009437"/>
    </source>
</evidence>
<dbReference type="RefSeq" id="WP_273922951.1">
    <property type="nucleotide sequence ID" value="NZ_JAMDGR010000004.1"/>
</dbReference>
<feature type="domain" description="HTH lysR-type" evidence="5">
    <location>
        <begin position="2"/>
        <end position="59"/>
    </location>
</feature>
<evidence type="ECO:0000256" key="3">
    <source>
        <dbReference type="ARBA" id="ARBA00023125"/>
    </source>
</evidence>
<keyword evidence="7" id="KW-1185">Reference proteome</keyword>
<reference evidence="6 7" key="1">
    <citation type="submission" date="2022-05" db="EMBL/GenBank/DDBJ databases">
        <title>Novel Pseudomonas spp. Isolated from a Rainbow Trout Aquaculture Facility.</title>
        <authorList>
            <person name="Testerman T."/>
            <person name="Graf J."/>
        </authorList>
    </citation>
    <scope>NUCLEOTIDE SEQUENCE [LARGE SCALE GENOMIC DNA]</scope>
    <source>
        <strain evidence="6 7">ID357</strain>
    </source>
</reference>
<dbReference type="SUPFAM" id="SSF53850">
    <property type="entry name" value="Periplasmic binding protein-like II"/>
    <property type="match status" value="1"/>
</dbReference>
<keyword evidence="4" id="KW-0804">Transcription</keyword>
<dbReference type="PANTHER" id="PTHR30537:SF79">
    <property type="entry name" value="TRANSCRIPTIONAL REGULATOR-RELATED"/>
    <property type="match status" value="1"/>
</dbReference>
<dbReference type="InterPro" id="IPR036388">
    <property type="entry name" value="WH-like_DNA-bd_sf"/>
</dbReference>
<dbReference type="InterPro" id="IPR000847">
    <property type="entry name" value="LysR_HTH_N"/>
</dbReference>
<sequence length="294" mass="32870">MPSLIALKAFDALVRQGNVGRAAQELHVTHGAISHQVKKLESELGTALIERGIKGVRLTPAGRQLSQKLSNAFEQLRDIHLILPSSQPASELRIACAPALLARITPLLRRFQRNYQEMTLHLLPISSDLRLADLVISFGDIHLEGQRFAALSDIHYFPVCSPRLLNAKEHLRKPRDLMHQVLLHEDDGSDWNRYFLAAGVQGLQVRQNVFLPDAYQTIRAAVASGGITISDHILAGEELAQGHLVRLFDVEFPAPHPYFLIIPFHGQQSLAREFADWVLHELDSIPNLETSLKI</sequence>
<proteinExistence type="inferred from homology"/>
<keyword evidence="3" id="KW-0238">DNA-binding</keyword>
<dbReference type="InterPro" id="IPR058163">
    <property type="entry name" value="LysR-type_TF_proteobact-type"/>
</dbReference>
<dbReference type="InterPro" id="IPR005119">
    <property type="entry name" value="LysR_subst-bd"/>
</dbReference>
<evidence type="ECO:0000313" key="7">
    <source>
        <dbReference type="Proteomes" id="UP001217610"/>
    </source>
</evidence>
<evidence type="ECO:0000313" key="6">
    <source>
        <dbReference type="EMBL" id="MDD1148866.1"/>
    </source>
</evidence>
<name>A0ABT5Q534_9PSED</name>
<dbReference type="EMBL" id="JAMDGR010000004">
    <property type="protein sequence ID" value="MDD1148866.1"/>
    <property type="molecule type" value="Genomic_DNA"/>
</dbReference>
<keyword evidence="2" id="KW-0805">Transcription regulation</keyword>
<dbReference type="Pfam" id="PF03466">
    <property type="entry name" value="LysR_substrate"/>
    <property type="match status" value="1"/>
</dbReference>
<dbReference type="PROSITE" id="PS50931">
    <property type="entry name" value="HTH_LYSR"/>
    <property type="match status" value="1"/>
</dbReference>
<accession>A0ABT5Q534</accession>
<dbReference type="Proteomes" id="UP001217610">
    <property type="component" value="Unassembled WGS sequence"/>
</dbReference>
<dbReference type="Pfam" id="PF00126">
    <property type="entry name" value="HTH_1"/>
    <property type="match status" value="1"/>
</dbReference>
<dbReference type="InterPro" id="IPR036390">
    <property type="entry name" value="WH_DNA-bd_sf"/>
</dbReference>
<comment type="caution">
    <text evidence="6">The sequence shown here is derived from an EMBL/GenBank/DDBJ whole genome shotgun (WGS) entry which is preliminary data.</text>
</comment>
<protein>
    <submittedName>
        <fullName evidence="6">LysR substrate-binding domain-containing protein</fullName>
    </submittedName>
</protein>
<dbReference type="Gene3D" id="1.10.10.10">
    <property type="entry name" value="Winged helix-like DNA-binding domain superfamily/Winged helix DNA-binding domain"/>
    <property type="match status" value="1"/>
</dbReference>
<dbReference type="PANTHER" id="PTHR30537">
    <property type="entry name" value="HTH-TYPE TRANSCRIPTIONAL REGULATOR"/>
    <property type="match status" value="1"/>
</dbReference>
<evidence type="ECO:0000259" key="5">
    <source>
        <dbReference type="PROSITE" id="PS50931"/>
    </source>
</evidence>
<comment type="similarity">
    <text evidence="1">Belongs to the LysR transcriptional regulatory family.</text>
</comment>
<gene>
    <name evidence="6" type="ORF">M5G25_11235</name>
</gene>
<dbReference type="SUPFAM" id="SSF46785">
    <property type="entry name" value="Winged helix' DNA-binding domain"/>
    <property type="match status" value="1"/>
</dbReference>
<evidence type="ECO:0000256" key="4">
    <source>
        <dbReference type="ARBA" id="ARBA00023163"/>
    </source>
</evidence>